<keyword evidence="1" id="KW-0645">Protease</keyword>
<dbReference type="GO" id="GO:0006508">
    <property type="term" value="P:proteolysis"/>
    <property type="evidence" value="ECO:0007669"/>
    <property type="project" value="UniProtKB-KW"/>
</dbReference>
<proteinExistence type="predicted"/>
<dbReference type="Proteomes" id="UP000023482">
    <property type="component" value="Unassembled WGS sequence"/>
</dbReference>
<dbReference type="AlphaFoldDB" id="Z4WZS8"/>
<organism evidence="1 2">
    <name type="scientific">Porphyromonas catoniae ATCC 51270</name>
    <dbReference type="NCBI Taxonomy" id="887901"/>
    <lineage>
        <taxon>Bacteria</taxon>
        <taxon>Pseudomonadati</taxon>
        <taxon>Bacteroidota</taxon>
        <taxon>Bacteroidia</taxon>
        <taxon>Bacteroidales</taxon>
        <taxon>Porphyromonadaceae</taxon>
        <taxon>Porphyromonas</taxon>
    </lineage>
</organism>
<name>Z4WZS8_9PORP</name>
<accession>Z4WZS8</accession>
<dbReference type="OrthoDB" id="1064922at2"/>
<dbReference type="GO" id="GO:0008233">
    <property type="term" value="F:peptidase activity"/>
    <property type="evidence" value="ECO:0007669"/>
    <property type="project" value="UniProtKB-KW"/>
</dbReference>
<dbReference type="RefSeq" id="WP_044167941.1">
    <property type="nucleotide sequence ID" value="NZ_JDFF01000008.1"/>
</dbReference>
<evidence type="ECO:0000313" key="1">
    <source>
        <dbReference type="EMBL" id="EWC93270.1"/>
    </source>
</evidence>
<sequence length="317" mass="34965">MKQVIISTSALNSYGTRVLTSGVDIEQYKRNPVLLWMHRRYDREDIPIGRMEDIHIEGDKIIGTPVFDMTDEFAAKIARKWEQGFLRMSSAGLTILELSDAPEHLLPGQTRMTITRSKLDEVSIVDIGANDEALAIDLYNDKGERITLATGAASVDLPLLSLSTPPTPLTPNNNEEAMNEQISLALGLPKEATEAEVLASIEQLRLKAQQAEEMSRQMVTGQIDEAVRLGKITEAQRQHYTQIGLAMGAETLRITLSDLTAARRPSELLHPSTGQVAPTQYAKLSDVPAGTLASLKAEQPQEYARLYKAEYGIDLPQ</sequence>
<dbReference type="PATRIC" id="fig|887901.3.peg.248"/>
<reference evidence="1 2" key="1">
    <citation type="submission" date="2014-01" db="EMBL/GenBank/DDBJ databases">
        <authorList>
            <person name="Durkin A.S."/>
            <person name="McCorrison J."/>
            <person name="Torralba M."/>
            <person name="Gillis M."/>
            <person name="Haft D.H."/>
            <person name="Methe B."/>
            <person name="Sutton G."/>
            <person name="Nelson K.E."/>
        </authorList>
    </citation>
    <scope>NUCLEOTIDE SEQUENCE [LARGE SCALE GENOMIC DNA]</scope>
    <source>
        <strain evidence="1 2">ATCC 51270</strain>
    </source>
</reference>
<protein>
    <submittedName>
        <fullName evidence="1">Putative caudovirus prohead protease</fullName>
    </submittedName>
</protein>
<comment type="caution">
    <text evidence="1">The sequence shown here is derived from an EMBL/GenBank/DDBJ whole genome shotgun (WGS) entry which is preliminary data.</text>
</comment>
<keyword evidence="2" id="KW-1185">Reference proteome</keyword>
<gene>
    <name evidence="1" type="ORF">HMPREF0636_1091</name>
</gene>
<keyword evidence="1" id="KW-0378">Hydrolase</keyword>
<evidence type="ECO:0000313" key="2">
    <source>
        <dbReference type="Proteomes" id="UP000023482"/>
    </source>
</evidence>
<dbReference type="EMBL" id="JDFF01000008">
    <property type="protein sequence ID" value="EWC93270.1"/>
    <property type="molecule type" value="Genomic_DNA"/>
</dbReference>